<evidence type="ECO:0000256" key="2">
    <source>
        <dbReference type="ARBA" id="ARBA00004496"/>
    </source>
</evidence>
<evidence type="ECO:0000256" key="1">
    <source>
        <dbReference type="ARBA" id="ARBA00001946"/>
    </source>
</evidence>
<dbReference type="InterPro" id="IPR037160">
    <property type="entry name" value="DNA_Pol_thumb_sf"/>
</dbReference>
<evidence type="ECO:0000259" key="24">
    <source>
        <dbReference type="SMART" id="SM00483"/>
    </source>
</evidence>
<dbReference type="Pfam" id="PF14716">
    <property type="entry name" value="HHH_8"/>
    <property type="match status" value="1"/>
</dbReference>
<organism evidence="25 26">
    <name type="scientific">Bellilinea caldifistulae</name>
    <dbReference type="NCBI Taxonomy" id="360411"/>
    <lineage>
        <taxon>Bacteria</taxon>
        <taxon>Bacillati</taxon>
        <taxon>Chloroflexota</taxon>
        <taxon>Anaerolineae</taxon>
        <taxon>Anaerolineales</taxon>
        <taxon>Anaerolineaceae</taxon>
        <taxon>Bellilinea</taxon>
    </lineage>
</organism>
<evidence type="ECO:0000256" key="7">
    <source>
        <dbReference type="ARBA" id="ARBA00022634"/>
    </source>
</evidence>
<dbReference type="AlphaFoldDB" id="A0A0P6X4S2"/>
<evidence type="ECO:0000256" key="15">
    <source>
        <dbReference type="ARBA" id="ARBA00023204"/>
    </source>
</evidence>
<dbReference type="SUPFAM" id="SSF81301">
    <property type="entry name" value="Nucleotidyltransferase"/>
    <property type="match status" value="1"/>
</dbReference>
<evidence type="ECO:0000256" key="17">
    <source>
        <dbReference type="ARBA" id="ARBA00035726"/>
    </source>
</evidence>
<evidence type="ECO:0000256" key="12">
    <source>
        <dbReference type="ARBA" id="ARBA00022843"/>
    </source>
</evidence>
<evidence type="ECO:0000256" key="6">
    <source>
        <dbReference type="ARBA" id="ARBA00022481"/>
    </source>
</evidence>
<protein>
    <recommendedName>
        <fullName evidence="5">DNA polymerase beta</fullName>
        <ecNumber evidence="3">2.7.7.7</ecNumber>
        <ecNumber evidence="4">4.2.99.18</ecNumber>
    </recommendedName>
    <alternativeName>
        <fullName evidence="16">5'-deoxyribose-phosphate lyase</fullName>
    </alternativeName>
    <alternativeName>
        <fullName evidence="17">AP lyase</fullName>
    </alternativeName>
</protein>
<dbReference type="InterPro" id="IPR047967">
    <property type="entry name" value="PolX_PHP"/>
</dbReference>
<keyword evidence="6" id="KW-0488">Methylation</keyword>
<dbReference type="InterPro" id="IPR022311">
    <property type="entry name" value="PolX-like"/>
</dbReference>
<gene>
    <name evidence="25" type="ORF">AC812_11365</name>
</gene>
<keyword evidence="13" id="KW-0239">DNA-directed DNA polymerase</keyword>
<dbReference type="SMART" id="SM00483">
    <property type="entry name" value="POLXc"/>
    <property type="match status" value="1"/>
</dbReference>
<evidence type="ECO:0000256" key="19">
    <source>
        <dbReference type="ARBA" id="ARBA00044678"/>
    </source>
</evidence>
<dbReference type="InterPro" id="IPR027421">
    <property type="entry name" value="DNA_pol_lamdba_lyase_dom_sf"/>
</dbReference>
<dbReference type="CDD" id="cd07436">
    <property type="entry name" value="PHP_PolX"/>
    <property type="match status" value="1"/>
</dbReference>
<dbReference type="SUPFAM" id="SSF89550">
    <property type="entry name" value="PHP domain-like"/>
    <property type="match status" value="1"/>
</dbReference>
<dbReference type="InterPro" id="IPR043519">
    <property type="entry name" value="NT_sf"/>
</dbReference>
<dbReference type="SUPFAM" id="SSF47781">
    <property type="entry name" value="RuvA domain 2-like"/>
    <property type="match status" value="1"/>
</dbReference>
<dbReference type="InterPro" id="IPR050243">
    <property type="entry name" value="PHP_phosphatase"/>
</dbReference>
<dbReference type="PATRIC" id="fig|360411.5.peg.2095"/>
<dbReference type="GO" id="GO:0003887">
    <property type="term" value="F:DNA-directed DNA polymerase activity"/>
    <property type="evidence" value="ECO:0007669"/>
    <property type="project" value="UniProtKB-KW"/>
</dbReference>
<keyword evidence="26" id="KW-1185">Reference proteome</keyword>
<dbReference type="Gene3D" id="1.10.150.20">
    <property type="entry name" value="5' to 3' exonuclease, C-terminal subdomain"/>
    <property type="match status" value="1"/>
</dbReference>
<comment type="caution">
    <text evidence="25">The sequence shown here is derived from an EMBL/GenBank/DDBJ whole genome shotgun (WGS) entry which is preliminary data.</text>
</comment>
<dbReference type="InterPro" id="IPR016195">
    <property type="entry name" value="Pol/histidinol_Pase-like"/>
</dbReference>
<feature type="domain" description="DNA-directed DNA polymerase X" evidence="24">
    <location>
        <begin position="1"/>
        <end position="314"/>
    </location>
</feature>
<dbReference type="GO" id="GO:0005829">
    <property type="term" value="C:cytosol"/>
    <property type="evidence" value="ECO:0007669"/>
    <property type="project" value="TreeGrafter"/>
</dbReference>
<dbReference type="EMBL" id="LGHJ01000017">
    <property type="protein sequence ID" value="KPL74421.1"/>
    <property type="molecule type" value="Genomic_DNA"/>
</dbReference>
<dbReference type="SUPFAM" id="SSF47802">
    <property type="entry name" value="DNA polymerase beta, N-terminal domain-like"/>
    <property type="match status" value="1"/>
</dbReference>
<dbReference type="NCBIfam" id="NF006375">
    <property type="entry name" value="PRK08609.1"/>
    <property type="match status" value="1"/>
</dbReference>
<evidence type="ECO:0000256" key="13">
    <source>
        <dbReference type="ARBA" id="ARBA00022932"/>
    </source>
</evidence>
<proteinExistence type="predicted"/>
<evidence type="ECO:0000256" key="20">
    <source>
        <dbReference type="ARBA" id="ARBA00045548"/>
    </source>
</evidence>
<dbReference type="InterPro" id="IPR003141">
    <property type="entry name" value="Pol/His_phosphatase_N"/>
</dbReference>
<dbReference type="Gene3D" id="3.20.20.140">
    <property type="entry name" value="Metal-dependent hydrolases"/>
    <property type="match status" value="1"/>
</dbReference>
<dbReference type="Proteomes" id="UP000050514">
    <property type="component" value="Unassembled WGS sequence"/>
</dbReference>
<comment type="function">
    <text evidence="20">Repair polymerase that plays a key role in base-excision repair. During this process, the damaged base is excised by specific DNA glycosylases, the DNA backbone is nicked at the abasic site by an apurinic/apyrimidic (AP) endonuclease, and POLB removes 5'-deoxyribose-phosphate from the preincised AP site acting as a 5'-deoxyribose-phosphate lyase (5'-dRP lyase); through its DNA polymerase activity, it adds one nucleotide to the 3' end of the arising single-nucleotide gap. Conducts 'gap-filling' DNA synthesis in a stepwise distributive fashion rather than in a processive fashion as for other DNA polymerases. It is also able to cleave sugar-phosphate bonds 3' to an intact AP site, acting as an AP lyase.</text>
</comment>
<dbReference type="PANTHER" id="PTHR36928:SF1">
    <property type="entry name" value="PHOSPHATASE YCDX-RELATED"/>
    <property type="match status" value="1"/>
</dbReference>
<dbReference type="GO" id="GO:0006281">
    <property type="term" value="P:DNA repair"/>
    <property type="evidence" value="ECO:0007669"/>
    <property type="project" value="UniProtKB-KW"/>
</dbReference>
<reference evidence="25 26" key="1">
    <citation type="submission" date="2015-07" db="EMBL/GenBank/DDBJ databases">
        <title>Draft genome of Bellilinea caldifistulae DSM 17877.</title>
        <authorList>
            <person name="Hemp J."/>
            <person name="Ward L.M."/>
            <person name="Pace L.A."/>
            <person name="Fischer W.W."/>
        </authorList>
    </citation>
    <scope>NUCLEOTIDE SEQUENCE [LARGE SCALE GENOMIC DNA]</scope>
    <source>
        <strain evidence="25 26">GOMI-1</strain>
    </source>
</reference>
<dbReference type="InterPro" id="IPR002008">
    <property type="entry name" value="DNA_pol_X_beta-like"/>
</dbReference>
<dbReference type="InterPro" id="IPR002054">
    <property type="entry name" value="DNA-dir_DNA_pol_X"/>
</dbReference>
<keyword evidence="11" id="KW-0227">DNA damage</keyword>
<evidence type="ECO:0000313" key="25">
    <source>
        <dbReference type="EMBL" id="KPL74421.1"/>
    </source>
</evidence>
<dbReference type="Gene3D" id="3.30.460.10">
    <property type="entry name" value="Beta Polymerase, domain 2"/>
    <property type="match status" value="1"/>
</dbReference>
<dbReference type="FunFam" id="3.20.20.140:FF:000047">
    <property type="entry name" value="PHP domain-containing protein"/>
    <property type="match status" value="1"/>
</dbReference>
<evidence type="ECO:0000256" key="18">
    <source>
        <dbReference type="ARBA" id="ARBA00044632"/>
    </source>
</evidence>
<keyword evidence="12" id="KW-0832">Ubl conjugation</keyword>
<keyword evidence="15" id="KW-0234">DNA repair</keyword>
<dbReference type="EC" id="2.7.7.7" evidence="3"/>
<evidence type="ECO:0000313" key="26">
    <source>
        <dbReference type="Proteomes" id="UP000050514"/>
    </source>
</evidence>
<dbReference type="InterPro" id="IPR004013">
    <property type="entry name" value="PHP_dom"/>
</dbReference>
<evidence type="ECO:0000256" key="5">
    <source>
        <dbReference type="ARBA" id="ARBA00020020"/>
    </source>
</evidence>
<evidence type="ECO:0000256" key="4">
    <source>
        <dbReference type="ARBA" id="ARBA00012720"/>
    </source>
</evidence>
<comment type="catalytic activity">
    <reaction evidence="18">
        <text>2'-deoxyribonucleotide-(2'-deoxyribose 5'-phosphate)-2'-deoxyribonucleotide-DNA = a 3'-end 2'-deoxyribonucleotide-(2,3-dehydro-2,3-deoxyribose 5'-phosphate)-DNA + a 5'-end 5'-phospho-2'-deoxyribonucleoside-DNA + H(+)</text>
        <dbReference type="Rhea" id="RHEA:66592"/>
        <dbReference type="Rhea" id="RHEA-COMP:13180"/>
        <dbReference type="Rhea" id="RHEA-COMP:16897"/>
        <dbReference type="Rhea" id="RHEA-COMP:17067"/>
        <dbReference type="ChEBI" id="CHEBI:15378"/>
        <dbReference type="ChEBI" id="CHEBI:136412"/>
        <dbReference type="ChEBI" id="CHEBI:157695"/>
        <dbReference type="ChEBI" id="CHEBI:167181"/>
        <dbReference type="EC" id="4.2.99.18"/>
    </reaction>
</comment>
<dbReference type="EC" id="4.2.99.18" evidence="4"/>
<name>A0A0P6X4S2_9CHLR</name>
<keyword evidence="7" id="KW-0237">DNA synthesis</keyword>
<feature type="domain" description="Helix-hairpin-helix DNA-binding motif class 1" evidence="22">
    <location>
        <begin position="126"/>
        <end position="145"/>
    </location>
</feature>
<evidence type="ECO:0000256" key="11">
    <source>
        <dbReference type="ARBA" id="ARBA00022763"/>
    </source>
</evidence>
<dbReference type="SMART" id="SM00481">
    <property type="entry name" value="POLIIIAc"/>
    <property type="match status" value="1"/>
</dbReference>
<dbReference type="SMART" id="SM00278">
    <property type="entry name" value="HhH1"/>
    <property type="match status" value="3"/>
</dbReference>
<evidence type="ECO:0000256" key="8">
    <source>
        <dbReference type="ARBA" id="ARBA00022679"/>
    </source>
</evidence>
<feature type="domain" description="Helix-hairpin-helix DNA-binding motif class 1" evidence="22">
    <location>
        <begin position="51"/>
        <end position="70"/>
    </location>
</feature>
<dbReference type="PANTHER" id="PTHR36928">
    <property type="entry name" value="PHOSPHATASE YCDX-RELATED"/>
    <property type="match status" value="1"/>
</dbReference>
<evidence type="ECO:0000256" key="16">
    <source>
        <dbReference type="ARBA" id="ARBA00035717"/>
    </source>
</evidence>
<evidence type="ECO:0000256" key="14">
    <source>
        <dbReference type="ARBA" id="ARBA00023053"/>
    </source>
</evidence>
<evidence type="ECO:0000256" key="10">
    <source>
        <dbReference type="ARBA" id="ARBA00022705"/>
    </source>
</evidence>
<dbReference type="InterPro" id="IPR029398">
    <property type="entry name" value="PolB_thumb"/>
</dbReference>
<keyword evidence="10" id="KW-0235">DNA replication</keyword>
<sequence>MNNQQLAEIFERIANLLEINGEVVYKTLAYRRAAESLRAYPREAEELYREGKLTEIPGVGKAIAEKIEELLTTGKLGFLERLEQEVPPTLLELLEIPDVGPKKVALFWKQAGITSLMDLESAARDGHLRRLPGIGEKSEQRILAGIEALRRRSKRMLLGTVRPIGLRWLNWLRGLPGVREAELAGSLRRWKPTIGDLDLVAAADDPVAVMEAFVHHDEVVRVLAHGENKSSIELSNGLNIQLWIQPQAKFGSLLQFVTGSKDHNVRLRELAQRKGFSLSEHGLTTPDGKELFFANESDLYQALDLEWIPPELREDRGEIQAALEHRLPDLISPADLIAELHSHTTWSDGALSIHEMARAAKARGLKVLAITDHTHSLGIANGLDADRLRQQRKEIDAVQAMLGEELTLLQGAEVEIKADGSLDLADDVLAELDIVIASLHVSLRQPREEITARLLRAIRNPHVDIIGHPSGRLLPNREGADLDWEAILTAAREENVALEINANPSRLDLDEVHARRAVELGILLSINTDAHSPADLELAEYGVSVARRAWVSAAQVLNTRSPAEIRRWLAEHRHKSG</sequence>
<dbReference type="Gene3D" id="3.30.210.10">
    <property type="entry name" value="DNA polymerase, thumb domain"/>
    <property type="match status" value="1"/>
</dbReference>
<accession>A0A0P6X4S2</accession>
<dbReference type="InterPro" id="IPR010996">
    <property type="entry name" value="HHH_MUS81"/>
</dbReference>
<comment type="cofactor">
    <cofactor evidence="1">
        <name>Mg(2+)</name>
        <dbReference type="ChEBI" id="CHEBI:18420"/>
    </cofactor>
</comment>
<dbReference type="CDD" id="cd00141">
    <property type="entry name" value="NT_POLXc"/>
    <property type="match status" value="1"/>
</dbReference>
<dbReference type="InterPro" id="IPR010994">
    <property type="entry name" value="RuvA_2-like"/>
</dbReference>
<evidence type="ECO:0000259" key="23">
    <source>
        <dbReference type="SMART" id="SM00481"/>
    </source>
</evidence>
<dbReference type="PIRSF" id="PIRSF005047">
    <property type="entry name" value="UCP005047_YshC"/>
    <property type="match status" value="1"/>
</dbReference>
<dbReference type="GO" id="GO:0042578">
    <property type="term" value="F:phosphoric ester hydrolase activity"/>
    <property type="evidence" value="ECO:0007669"/>
    <property type="project" value="TreeGrafter"/>
</dbReference>
<dbReference type="Gene3D" id="1.10.150.110">
    <property type="entry name" value="DNA polymerase beta, N-terminal domain-like"/>
    <property type="match status" value="1"/>
</dbReference>
<dbReference type="STRING" id="360411.AC812_11365"/>
<feature type="domain" description="Helix-hairpin-helix DNA-binding motif class 1" evidence="22">
    <location>
        <begin position="91"/>
        <end position="110"/>
    </location>
</feature>
<dbReference type="Pfam" id="PF14520">
    <property type="entry name" value="HHH_5"/>
    <property type="match status" value="1"/>
</dbReference>
<dbReference type="InterPro" id="IPR003583">
    <property type="entry name" value="Hlx-hairpin-Hlx_DNA-bd_motif"/>
</dbReference>
<comment type="catalytic activity">
    <reaction evidence="19">
        <text>a 5'-end 2'-deoxyribose-2'-deoxyribonucleotide-DNA = (2E,4S)-4-hydroxypenten-2-al-5-phosphate + a 5'-end 5'-phospho-2'-deoxyribonucleoside-DNA + H(+)</text>
        <dbReference type="Rhea" id="RHEA:76255"/>
        <dbReference type="Rhea" id="RHEA-COMP:13180"/>
        <dbReference type="Rhea" id="RHEA-COMP:18657"/>
        <dbReference type="ChEBI" id="CHEBI:15378"/>
        <dbReference type="ChEBI" id="CHEBI:136412"/>
        <dbReference type="ChEBI" id="CHEBI:195194"/>
        <dbReference type="ChEBI" id="CHEBI:195195"/>
    </reaction>
</comment>
<dbReference type="GO" id="GO:0003677">
    <property type="term" value="F:DNA binding"/>
    <property type="evidence" value="ECO:0007669"/>
    <property type="project" value="InterPro"/>
</dbReference>
<evidence type="ECO:0000259" key="22">
    <source>
        <dbReference type="SMART" id="SM00278"/>
    </source>
</evidence>
<evidence type="ECO:0000256" key="3">
    <source>
        <dbReference type="ARBA" id="ARBA00012417"/>
    </source>
</evidence>
<feature type="domain" description="Polymerase/histidinol phosphatase N-terminal" evidence="23">
    <location>
        <begin position="338"/>
        <end position="418"/>
    </location>
</feature>
<dbReference type="OrthoDB" id="9808747at2"/>
<dbReference type="Pfam" id="PF02811">
    <property type="entry name" value="PHP"/>
    <property type="match status" value="1"/>
</dbReference>
<comment type="catalytic activity">
    <reaction evidence="21">
        <text>DNA(n) + a 2'-deoxyribonucleoside 5'-triphosphate = DNA(n+1) + diphosphate</text>
        <dbReference type="Rhea" id="RHEA:22508"/>
        <dbReference type="Rhea" id="RHEA-COMP:17339"/>
        <dbReference type="Rhea" id="RHEA-COMP:17340"/>
        <dbReference type="ChEBI" id="CHEBI:33019"/>
        <dbReference type="ChEBI" id="CHEBI:61560"/>
        <dbReference type="ChEBI" id="CHEBI:173112"/>
        <dbReference type="EC" id="2.7.7.7"/>
    </reaction>
</comment>
<dbReference type="PRINTS" id="PR00870">
    <property type="entry name" value="DNAPOLXBETA"/>
</dbReference>
<dbReference type="RefSeq" id="WP_061918557.1">
    <property type="nucleotide sequence ID" value="NZ_DF967971.1"/>
</dbReference>
<evidence type="ECO:0000256" key="21">
    <source>
        <dbReference type="ARBA" id="ARBA00049244"/>
    </source>
</evidence>
<keyword evidence="14" id="KW-0915">Sodium</keyword>
<keyword evidence="9" id="KW-0548">Nucleotidyltransferase</keyword>
<dbReference type="GO" id="GO:0008270">
    <property type="term" value="F:zinc ion binding"/>
    <property type="evidence" value="ECO:0007669"/>
    <property type="project" value="TreeGrafter"/>
</dbReference>
<keyword evidence="8" id="KW-0808">Transferase</keyword>
<evidence type="ECO:0000256" key="9">
    <source>
        <dbReference type="ARBA" id="ARBA00022695"/>
    </source>
</evidence>
<dbReference type="GO" id="GO:0140078">
    <property type="term" value="F:class I DNA-(apurinic or apyrimidinic site) endonuclease activity"/>
    <property type="evidence" value="ECO:0007669"/>
    <property type="project" value="UniProtKB-EC"/>
</dbReference>
<comment type="subcellular location">
    <subcellularLocation>
        <location evidence="2">Cytoplasm</location>
    </subcellularLocation>
</comment>
<dbReference type="Pfam" id="PF14791">
    <property type="entry name" value="DNA_pol_B_thumb"/>
    <property type="match status" value="1"/>
</dbReference>